<reference evidence="1" key="1">
    <citation type="submission" date="2013-12" db="EMBL/GenBank/DDBJ databases">
        <title>A Varibaculum cambriense genome reconstructed from a premature infant gut community with otherwise low bacterial novelty that shifts toward anaerobic metabolism during the third week of life.</title>
        <authorList>
            <person name="Brown C.T."/>
            <person name="Sharon I."/>
            <person name="Thomas B.C."/>
            <person name="Castelle C.J."/>
            <person name="Morowitz M.J."/>
            <person name="Banfield J.F."/>
        </authorList>
    </citation>
    <scope>NUCLEOTIDE SEQUENCE</scope>
</reference>
<proteinExistence type="predicted"/>
<dbReference type="AlphaFoldDB" id="W1Y2B7"/>
<gene>
    <name evidence="1" type="ORF">Q604_UNBC09878G0015</name>
</gene>
<dbReference type="SUPFAM" id="SSF88659">
    <property type="entry name" value="Sigma3 and sigma4 domains of RNA polymerase sigma factors"/>
    <property type="match status" value="1"/>
</dbReference>
<dbReference type="EMBL" id="AZMM01009878">
    <property type="protein sequence ID" value="ETJ35790.1"/>
    <property type="molecule type" value="Genomic_DNA"/>
</dbReference>
<protein>
    <submittedName>
        <fullName evidence="1">Pathogenicity island protein</fullName>
    </submittedName>
</protein>
<name>W1Y2B7_9ZZZZ</name>
<sequence>MKYSKETIKQFIKDYQNNTTIDISESELDIDNFFEISGKSELDELNEYTDSQIFYNELERIVDRIGTRKEYFIFYLLCQGKTFREVGNIFNLSGERIRQLYNGLLYKIADEVY</sequence>
<dbReference type="InterPro" id="IPR013324">
    <property type="entry name" value="RNA_pol_sigma_r3/r4-like"/>
</dbReference>
<comment type="caution">
    <text evidence="1">The sequence shown here is derived from an EMBL/GenBank/DDBJ whole genome shotgun (WGS) entry which is preliminary data.</text>
</comment>
<dbReference type="Gene3D" id="1.20.140.160">
    <property type="match status" value="1"/>
</dbReference>
<evidence type="ECO:0000313" key="1">
    <source>
        <dbReference type="EMBL" id="ETJ35790.1"/>
    </source>
</evidence>
<organism evidence="1">
    <name type="scientific">human gut metagenome</name>
    <dbReference type="NCBI Taxonomy" id="408170"/>
    <lineage>
        <taxon>unclassified sequences</taxon>
        <taxon>metagenomes</taxon>
        <taxon>organismal metagenomes</taxon>
    </lineage>
</organism>
<accession>W1Y2B7</accession>